<dbReference type="Gene3D" id="3.50.50.60">
    <property type="entry name" value="FAD/NAD(P)-binding domain"/>
    <property type="match status" value="1"/>
</dbReference>
<dbReference type="PANTHER" id="PTHR42720">
    <property type="entry name" value="GLYCEROL-3-PHOSPHATE DEHYDROGENASE"/>
    <property type="match status" value="1"/>
</dbReference>
<dbReference type="SUPFAM" id="SSF51905">
    <property type="entry name" value="FAD/NAD(P)-binding domain"/>
    <property type="match status" value="1"/>
</dbReference>
<gene>
    <name evidence="3" type="ORF">H0N91_15065</name>
</gene>
<dbReference type="Gene3D" id="1.10.10.1100">
    <property type="entry name" value="BFD-like [2Fe-2S]-binding domain"/>
    <property type="match status" value="1"/>
</dbReference>
<dbReference type="Gene3D" id="3.30.9.10">
    <property type="entry name" value="D-Amino Acid Oxidase, subunit A, domain 2"/>
    <property type="match status" value="1"/>
</dbReference>
<dbReference type="InterPro" id="IPR006076">
    <property type="entry name" value="FAD-dep_OxRdtase"/>
</dbReference>
<proteinExistence type="predicted"/>
<feature type="domain" description="FAD dependent oxidoreductase" evidence="1">
    <location>
        <begin position="85"/>
        <end position="441"/>
    </location>
</feature>
<protein>
    <submittedName>
        <fullName evidence="3">NAD(P)/FAD-dependent oxidoreductase</fullName>
    </submittedName>
</protein>
<dbReference type="EMBL" id="JACCKS010000020">
    <property type="protein sequence ID" value="NZA39410.1"/>
    <property type="molecule type" value="Genomic_DNA"/>
</dbReference>
<sequence length="571" mass="62452">MNAEKMTRRLRARFGETLSVRLEDRVIRVTGQLSNWEDIVSACSMCVSKKPGVHVVNDIIFTGAHMPEMRVPALKDKALDGARPDVLIIGGGISGASIARELTRWQLDVLLVDKEADLAMHASGRNDGEVHPGVDLNKGSLKQHYVLLGNQMFDTVCDELDVPFERCGQYVGFTSKALYPFIRAYAWQRRHVCGVADTRLMGRQELREREPRLNRDFKFALFNPSAGCVCPYGLTIAYGENAVQNGARISLNTAVLGMKVENEAITAVETNRGTLYPGLVINAAGAFAEDITRMAGDCFYSIHPRRGTNSILDKKAGGLLSGIASIKTLAKNVAHTKGGGILHTVHGNLLVGPNAVETWEKENFATEQSAIDAVFEKQKLTAPDLRERDIITYFTGVRPATFEEDFVIEQGRRTKNLIHCAGIQSPGLTTAPAVAVDVAEMAAGLLGQTRAVLPNDRFNPRRKGIPVLRELPEKERDRMIRENPDYGVIVCRCEEISKGEILDALRSPLSVPTVDGVKKRVRPGMGRCQGGFCMPLVTQIISEATGMPVEAVRKAGDGAVISYGRTKEGSQ</sequence>
<dbReference type="RefSeq" id="WP_180493826.1">
    <property type="nucleotide sequence ID" value="NZ_JACCKS010000020.1"/>
</dbReference>
<comment type="caution">
    <text evidence="3">The sequence shown here is derived from an EMBL/GenBank/DDBJ whole genome shotgun (WGS) entry which is preliminary data.</text>
</comment>
<dbReference type="PANTHER" id="PTHR42720:SF1">
    <property type="entry name" value="GLYCEROL 3-PHOSPHATE OXIDASE"/>
    <property type="match status" value="1"/>
</dbReference>
<evidence type="ECO:0000313" key="3">
    <source>
        <dbReference type="EMBL" id="NZA39410.1"/>
    </source>
</evidence>
<reference evidence="3 4" key="1">
    <citation type="submission" date="2020-07" db="EMBL/GenBank/DDBJ databases">
        <title>Organ Donor 1.</title>
        <authorList>
            <person name="Marsh A.J."/>
            <person name="Azcarate-Peril M.A."/>
        </authorList>
    </citation>
    <scope>NUCLEOTIDE SEQUENCE [LARGE SCALE GENOMIC DNA]</scope>
    <source>
        <strain evidence="3 4">AMC0717</strain>
    </source>
</reference>
<dbReference type="Proteomes" id="UP000586254">
    <property type="component" value="Unassembled WGS sequence"/>
</dbReference>
<feature type="domain" description="BFD-like [2Fe-2S]-binding" evidence="2">
    <location>
        <begin position="489"/>
        <end position="543"/>
    </location>
</feature>
<dbReference type="InterPro" id="IPR052745">
    <property type="entry name" value="G3P_Oxidase/Oxidoreductase"/>
</dbReference>
<accession>A0A853JTS2</accession>
<dbReference type="InterPro" id="IPR007419">
    <property type="entry name" value="BFD-like_2Fe2S-bd_dom"/>
</dbReference>
<dbReference type="InterPro" id="IPR036188">
    <property type="entry name" value="FAD/NAD-bd_sf"/>
</dbReference>
<dbReference type="AlphaFoldDB" id="A0A853JTS2"/>
<evidence type="ECO:0000259" key="1">
    <source>
        <dbReference type="Pfam" id="PF01266"/>
    </source>
</evidence>
<evidence type="ECO:0000259" key="2">
    <source>
        <dbReference type="Pfam" id="PF04324"/>
    </source>
</evidence>
<dbReference type="InterPro" id="IPR041854">
    <property type="entry name" value="BFD-like_2Fe2S-bd_dom_sf"/>
</dbReference>
<dbReference type="CDD" id="cd19946">
    <property type="entry name" value="GlpA-like_Fer2_BFD-like"/>
    <property type="match status" value="1"/>
</dbReference>
<dbReference type="Pfam" id="PF01266">
    <property type="entry name" value="DAO"/>
    <property type="match status" value="1"/>
</dbReference>
<evidence type="ECO:0000313" key="4">
    <source>
        <dbReference type="Proteomes" id="UP000586254"/>
    </source>
</evidence>
<dbReference type="Pfam" id="PF04324">
    <property type="entry name" value="Fer2_BFD"/>
    <property type="match status" value="1"/>
</dbReference>
<name>A0A853JTS2_9FIRM</name>
<organism evidence="3 4">
    <name type="scientific">Eubacterium callanderi</name>
    <dbReference type="NCBI Taxonomy" id="53442"/>
    <lineage>
        <taxon>Bacteria</taxon>
        <taxon>Bacillati</taxon>
        <taxon>Bacillota</taxon>
        <taxon>Clostridia</taxon>
        <taxon>Eubacteriales</taxon>
        <taxon>Eubacteriaceae</taxon>
        <taxon>Eubacterium</taxon>
    </lineage>
</organism>